<dbReference type="AlphaFoldDB" id="B7FU54"/>
<sequence length="120" mass="13714">MEIRKRQALVIEDSLVVRKSLAQAFERLGFVVTQAVDGLEGLNALKETIFDVTLCDFLMPVMDGMDCVKQYRDWERENRPWFRQLIIGISAHANANDSGQGIKVGMDQFWPKPVSIKKLM</sequence>
<dbReference type="SUPFAM" id="SSF52172">
    <property type="entry name" value="CheY-like"/>
    <property type="match status" value="1"/>
</dbReference>
<dbReference type="OrthoDB" id="287671at2759"/>
<proteinExistence type="predicted"/>
<evidence type="ECO:0000256" key="1">
    <source>
        <dbReference type="ARBA" id="ARBA00022553"/>
    </source>
</evidence>
<dbReference type="InterPro" id="IPR001789">
    <property type="entry name" value="Sig_transdc_resp-reg_receiver"/>
</dbReference>
<name>B7FU54_PHATC</name>
<dbReference type="Pfam" id="PF00072">
    <property type="entry name" value="Response_reg"/>
    <property type="match status" value="1"/>
</dbReference>
<reference evidence="6" key="2">
    <citation type="submission" date="2008-08" db="EMBL/GenBank/DDBJ databases">
        <authorList>
            <consortium name="Diatom Consortium"/>
            <person name="Grigoriev I."/>
            <person name="Grimwood J."/>
            <person name="Kuo A."/>
            <person name="Otillar R.P."/>
            <person name="Salamov A."/>
            <person name="Detter J.C."/>
            <person name="Lindquist E."/>
            <person name="Shapiro H."/>
            <person name="Lucas S."/>
            <person name="Glavina del Rio T."/>
            <person name="Pitluck S."/>
            <person name="Rokhsar D."/>
            <person name="Bowler C."/>
        </authorList>
    </citation>
    <scope>GENOME REANNOTATION</scope>
    <source>
        <strain evidence="6">CCAP 1055/1</strain>
    </source>
</reference>
<keyword evidence="6" id="KW-1185">Reference proteome</keyword>
<evidence type="ECO:0000256" key="2">
    <source>
        <dbReference type="ARBA" id="ARBA00023012"/>
    </source>
</evidence>
<evidence type="ECO:0000256" key="3">
    <source>
        <dbReference type="PROSITE-ProRule" id="PRU00169"/>
    </source>
</evidence>
<feature type="non-terminal residue" evidence="5">
    <location>
        <position position="120"/>
    </location>
</feature>
<dbReference type="Proteomes" id="UP000000759">
    <property type="component" value="Chromosome 4"/>
</dbReference>
<dbReference type="PANTHER" id="PTHR45339:SF1">
    <property type="entry name" value="HYBRID SIGNAL TRANSDUCTION HISTIDINE KINASE J"/>
    <property type="match status" value="1"/>
</dbReference>
<dbReference type="InterPro" id="IPR011006">
    <property type="entry name" value="CheY-like_superfamily"/>
</dbReference>
<dbReference type="InParanoid" id="B7FU54"/>
<evidence type="ECO:0000313" key="5">
    <source>
        <dbReference type="EMBL" id="EEC49925.1"/>
    </source>
</evidence>
<dbReference type="CDD" id="cd17546">
    <property type="entry name" value="REC_hyHK_CKI1_RcsC-like"/>
    <property type="match status" value="1"/>
</dbReference>
<evidence type="ECO:0000313" key="6">
    <source>
        <dbReference type="Proteomes" id="UP000000759"/>
    </source>
</evidence>
<dbReference type="GeneID" id="7197688"/>
<protein>
    <recommendedName>
        <fullName evidence="4">Response regulatory domain-containing protein</fullName>
    </recommendedName>
</protein>
<dbReference type="Gene3D" id="3.40.50.2300">
    <property type="match status" value="1"/>
</dbReference>
<gene>
    <name evidence="5" type="ORF">PHATRDRAFT_10948</name>
</gene>
<keyword evidence="2" id="KW-0902">Two-component regulatory system</keyword>
<organism evidence="5 6">
    <name type="scientific">Phaeodactylum tricornutum (strain CCAP 1055/1)</name>
    <dbReference type="NCBI Taxonomy" id="556484"/>
    <lineage>
        <taxon>Eukaryota</taxon>
        <taxon>Sar</taxon>
        <taxon>Stramenopiles</taxon>
        <taxon>Ochrophyta</taxon>
        <taxon>Bacillariophyta</taxon>
        <taxon>Bacillariophyceae</taxon>
        <taxon>Bacillariophycidae</taxon>
        <taxon>Naviculales</taxon>
        <taxon>Phaeodactylaceae</taxon>
        <taxon>Phaeodactylum</taxon>
    </lineage>
</organism>
<dbReference type="EMBL" id="CM000607">
    <property type="protein sequence ID" value="EEC49925.1"/>
    <property type="molecule type" value="Genomic_DNA"/>
</dbReference>
<dbReference type="HOGENOM" id="CLU_328324_0_0_1"/>
<accession>B7FU54</accession>
<dbReference type="eggNOG" id="KOG0519">
    <property type="taxonomic scope" value="Eukaryota"/>
</dbReference>
<dbReference type="KEGG" id="pti:PHATRDRAFT_10948"/>
<evidence type="ECO:0000259" key="4">
    <source>
        <dbReference type="PROSITE" id="PS50110"/>
    </source>
</evidence>
<dbReference type="PaxDb" id="2850-Phatr10948"/>
<dbReference type="PANTHER" id="PTHR45339">
    <property type="entry name" value="HYBRID SIGNAL TRANSDUCTION HISTIDINE KINASE J"/>
    <property type="match status" value="1"/>
</dbReference>
<feature type="domain" description="Response regulatory" evidence="4">
    <location>
        <begin position="7"/>
        <end position="120"/>
    </location>
</feature>
<feature type="modified residue" description="4-aspartylphosphate" evidence="3">
    <location>
        <position position="56"/>
    </location>
</feature>
<dbReference type="RefSeq" id="XP_002178260.1">
    <property type="nucleotide sequence ID" value="XM_002178224.1"/>
</dbReference>
<keyword evidence="1 3" id="KW-0597">Phosphoprotein</keyword>
<dbReference type="SMART" id="SM00448">
    <property type="entry name" value="REC"/>
    <property type="match status" value="1"/>
</dbReference>
<reference evidence="5 6" key="1">
    <citation type="journal article" date="2008" name="Nature">
        <title>The Phaeodactylum genome reveals the evolutionary history of diatom genomes.</title>
        <authorList>
            <person name="Bowler C."/>
            <person name="Allen A.E."/>
            <person name="Badger J.H."/>
            <person name="Grimwood J."/>
            <person name="Jabbari K."/>
            <person name="Kuo A."/>
            <person name="Maheswari U."/>
            <person name="Martens C."/>
            <person name="Maumus F."/>
            <person name="Otillar R.P."/>
            <person name="Rayko E."/>
            <person name="Salamov A."/>
            <person name="Vandepoele K."/>
            <person name="Beszteri B."/>
            <person name="Gruber A."/>
            <person name="Heijde M."/>
            <person name="Katinka M."/>
            <person name="Mock T."/>
            <person name="Valentin K."/>
            <person name="Verret F."/>
            <person name="Berges J.A."/>
            <person name="Brownlee C."/>
            <person name="Cadoret J.P."/>
            <person name="Chiovitti A."/>
            <person name="Choi C.J."/>
            <person name="Coesel S."/>
            <person name="De Martino A."/>
            <person name="Detter J.C."/>
            <person name="Durkin C."/>
            <person name="Falciatore A."/>
            <person name="Fournet J."/>
            <person name="Haruta M."/>
            <person name="Huysman M.J."/>
            <person name="Jenkins B.D."/>
            <person name="Jiroutova K."/>
            <person name="Jorgensen R.E."/>
            <person name="Joubert Y."/>
            <person name="Kaplan A."/>
            <person name="Kroger N."/>
            <person name="Kroth P.G."/>
            <person name="La Roche J."/>
            <person name="Lindquist E."/>
            <person name="Lommer M."/>
            <person name="Martin-Jezequel V."/>
            <person name="Lopez P.J."/>
            <person name="Lucas S."/>
            <person name="Mangogna M."/>
            <person name="McGinnis K."/>
            <person name="Medlin L.K."/>
            <person name="Montsant A."/>
            <person name="Oudot-Le Secq M.P."/>
            <person name="Napoli C."/>
            <person name="Obornik M."/>
            <person name="Parker M.S."/>
            <person name="Petit J.L."/>
            <person name="Porcel B.M."/>
            <person name="Poulsen N."/>
            <person name="Robison M."/>
            <person name="Rychlewski L."/>
            <person name="Rynearson T.A."/>
            <person name="Schmutz J."/>
            <person name="Shapiro H."/>
            <person name="Siaut M."/>
            <person name="Stanley M."/>
            <person name="Sussman M.R."/>
            <person name="Taylor A.R."/>
            <person name="Vardi A."/>
            <person name="von Dassow P."/>
            <person name="Vyverman W."/>
            <person name="Willis A."/>
            <person name="Wyrwicz L.S."/>
            <person name="Rokhsar D.S."/>
            <person name="Weissenbach J."/>
            <person name="Armbrust E.V."/>
            <person name="Green B.R."/>
            <person name="Van de Peer Y."/>
            <person name="Grigoriev I.V."/>
        </authorList>
    </citation>
    <scope>NUCLEOTIDE SEQUENCE [LARGE SCALE GENOMIC DNA]</scope>
    <source>
        <strain evidence="5 6">CCAP 1055/1</strain>
    </source>
</reference>
<dbReference type="PROSITE" id="PS50110">
    <property type="entry name" value="RESPONSE_REGULATORY"/>
    <property type="match status" value="1"/>
</dbReference>
<dbReference type="GO" id="GO:0000160">
    <property type="term" value="P:phosphorelay signal transduction system"/>
    <property type="evidence" value="ECO:0007669"/>
    <property type="project" value="UniProtKB-KW"/>
</dbReference>